<keyword evidence="3" id="KW-1185">Reference proteome</keyword>
<comment type="caution">
    <text evidence="2">The sequence shown here is derived from an EMBL/GenBank/DDBJ whole genome shotgun (WGS) entry which is preliminary data.</text>
</comment>
<accession>A0ABW7AET5</accession>
<dbReference type="Gene3D" id="3.30.9.10">
    <property type="entry name" value="D-Amino Acid Oxidase, subunit A, domain 2"/>
    <property type="match status" value="1"/>
</dbReference>
<proteinExistence type="predicted"/>
<dbReference type="Proteomes" id="UP001603978">
    <property type="component" value="Unassembled WGS sequence"/>
</dbReference>
<dbReference type="PRINTS" id="PR00420">
    <property type="entry name" value="RNGMNOXGNASE"/>
</dbReference>
<dbReference type="GO" id="GO:0004497">
    <property type="term" value="F:monooxygenase activity"/>
    <property type="evidence" value="ECO:0007669"/>
    <property type="project" value="UniProtKB-KW"/>
</dbReference>
<dbReference type="Pfam" id="PF01494">
    <property type="entry name" value="FAD_binding_3"/>
    <property type="match status" value="1"/>
</dbReference>
<name>A0ABW7AET5_9ACTN</name>
<keyword evidence="2" id="KW-0503">Monooxygenase</keyword>
<organism evidence="2 3">
    <name type="scientific">Nonomuraea marmarensis</name>
    <dbReference type="NCBI Taxonomy" id="3351344"/>
    <lineage>
        <taxon>Bacteria</taxon>
        <taxon>Bacillati</taxon>
        <taxon>Actinomycetota</taxon>
        <taxon>Actinomycetes</taxon>
        <taxon>Streptosporangiales</taxon>
        <taxon>Streptosporangiaceae</taxon>
        <taxon>Nonomuraea</taxon>
    </lineage>
</organism>
<dbReference type="InterPro" id="IPR051704">
    <property type="entry name" value="FAD_aromatic-hydroxylase"/>
</dbReference>
<sequence length="380" mass="41576">MQNKNVLISGASIGGPALAHWLIRYGFNVTVVEKAPALRLGGQAVDFKGQTHLTVLDRMGILDDVRKHQTDRVDQEIVDADGRRLTVIPGEFTGGDLEITRGDLSRILYDHTAPNCEYVFGDSITSLTETPGGVHVTFERSAPRTFDLVVGADGIHSNVRRLAFGPESDYVRFLGHYYALVAVEGGFGEVARMYNEPGRMAAVGGSKAPAFFVFASEQLDYDRYDLRQQKDILARAYAGMGWRTPAIMEAVRCSEDVYLDSISQVTIDRYSKGRVVLLGDSAYGNTLGGFGSGLAVVGAYVLAGELSAAGGDHHVAYARYEEQLRRYAKVAKNGNAGPFLAPGTRARIGMRNWIFKYPFLLGLMMKAADKLATDIELRTY</sequence>
<dbReference type="PANTHER" id="PTHR46865">
    <property type="entry name" value="OXIDOREDUCTASE-RELATED"/>
    <property type="match status" value="1"/>
</dbReference>
<evidence type="ECO:0000313" key="2">
    <source>
        <dbReference type="EMBL" id="MFG1704996.1"/>
    </source>
</evidence>
<protein>
    <submittedName>
        <fullName evidence="2">FAD-dependent monooxygenase</fullName>
    </submittedName>
</protein>
<dbReference type="InterPro" id="IPR002938">
    <property type="entry name" value="FAD-bd"/>
</dbReference>
<dbReference type="SUPFAM" id="SSF51905">
    <property type="entry name" value="FAD/NAD(P)-binding domain"/>
    <property type="match status" value="1"/>
</dbReference>
<reference evidence="2 3" key="1">
    <citation type="submission" date="2024-10" db="EMBL/GenBank/DDBJ databases">
        <authorList>
            <person name="Topkara A.R."/>
            <person name="Saygin H."/>
        </authorList>
    </citation>
    <scope>NUCLEOTIDE SEQUENCE [LARGE SCALE GENOMIC DNA]</scope>
    <source>
        <strain evidence="2 3">M3C6</strain>
    </source>
</reference>
<dbReference type="RefSeq" id="WP_393166567.1">
    <property type="nucleotide sequence ID" value="NZ_JBICRM010000009.1"/>
</dbReference>
<dbReference type="InterPro" id="IPR036188">
    <property type="entry name" value="FAD/NAD-bd_sf"/>
</dbReference>
<dbReference type="PANTHER" id="PTHR46865:SF2">
    <property type="entry name" value="MONOOXYGENASE"/>
    <property type="match status" value="1"/>
</dbReference>
<dbReference type="EMBL" id="JBICRM010000009">
    <property type="protein sequence ID" value="MFG1704996.1"/>
    <property type="molecule type" value="Genomic_DNA"/>
</dbReference>
<keyword evidence="2" id="KW-0560">Oxidoreductase</keyword>
<dbReference type="Gene3D" id="3.50.50.60">
    <property type="entry name" value="FAD/NAD(P)-binding domain"/>
    <property type="match status" value="1"/>
</dbReference>
<evidence type="ECO:0000313" key="3">
    <source>
        <dbReference type="Proteomes" id="UP001603978"/>
    </source>
</evidence>
<gene>
    <name evidence="2" type="ORF">ACFLIM_17550</name>
</gene>
<evidence type="ECO:0000259" key="1">
    <source>
        <dbReference type="Pfam" id="PF01494"/>
    </source>
</evidence>
<feature type="domain" description="FAD-binding" evidence="1">
    <location>
        <begin position="5"/>
        <end position="309"/>
    </location>
</feature>